<sequence>MQRAGPDRPLLKGKGMDPVTGALIGSIGGSLVSGLFGSSAQKKANKTNIQLQQKQLDWQERMANTEWQRGVEDMKAAGLNPMLAYSQGGASSPNVSAATVNPEDGLARGISSASEKAMAILAMKQTEANIELTKANTIKTVEEAKTAGVTSANAGERQTAELANIRAEYRRIIEGEDLTKAQRANLEELLPGMIRQQQAQLGLTSASTQSAKAEARIKESGIPEAEATAKFWTEMARKEGAGIDGDVMLKVIMMIRSLLK</sequence>
<reference evidence="1" key="1">
    <citation type="submission" date="2018-12" db="EMBL/GenBank/DDBJ databases">
        <title>Singled stranded DNA viruses identified in blackflies (Austrosimulium ungulatum) sampled in New Zealand.</title>
        <authorList>
            <person name="Kraberger S."/>
            <person name="Fontenele R.S."/>
            <person name="Schmidlin K."/>
            <person name="Walters M."/>
            <person name="Varsani A."/>
        </authorList>
    </citation>
    <scope>NUCLEOTIDE SEQUENCE [LARGE SCALE GENOMIC DNA]</scope>
    <source>
        <strain evidence="1">159</strain>
    </source>
</reference>
<name>A0A4P8PKH0_9VIRU</name>
<dbReference type="EMBL" id="MK249209">
    <property type="protein sequence ID" value="QCQ85018.1"/>
    <property type="molecule type" value="Genomic_DNA"/>
</dbReference>
<evidence type="ECO:0000313" key="1">
    <source>
        <dbReference type="EMBL" id="QCQ85018.1"/>
    </source>
</evidence>
<accession>A0A4P8PKH0</accession>
<organism evidence="1">
    <name type="scientific">Blackfly microvirus SF02</name>
    <dbReference type="NCBI Taxonomy" id="2576452"/>
    <lineage>
        <taxon>Viruses</taxon>
        <taxon>Monodnaviria</taxon>
        <taxon>Sangervirae</taxon>
        <taxon>Phixviricota</taxon>
        <taxon>Malgrandaviricetes</taxon>
        <taxon>Petitvirales</taxon>
        <taxon>Microviridae</taxon>
        <taxon>Microvirus</taxon>
    </lineage>
</organism>
<dbReference type="Proteomes" id="UP000322834">
    <property type="component" value="Segment"/>
</dbReference>
<proteinExistence type="predicted"/>
<protein>
    <submittedName>
        <fullName evidence="1">DNA pilot protein</fullName>
    </submittedName>
</protein>